<dbReference type="InterPro" id="IPR005814">
    <property type="entry name" value="Aminotrans_3"/>
</dbReference>
<dbReference type="InterPro" id="IPR015422">
    <property type="entry name" value="PyrdxlP-dep_Trfase_small"/>
</dbReference>
<evidence type="ECO:0000313" key="3">
    <source>
        <dbReference type="EMBL" id="PNW71352.1"/>
    </source>
</evidence>
<keyword evidence="2" id="KW-0663">Pyridoxal phosphate</keyword>
<dbReference type="PANTHER" id="PTHR45688">
    <property type="match status" value="1"/>
</dbReference>
<accession>A0A2K3CSV0</accession>
<proteinExistence type="inferred from homology"/>
<evidence type="ECO:0000313" key="4">
    <source>
        <dbReference type="Proteomes" id="UP000006906"/>
    </source>
</evidence>
<keyword evidence="4" id="KW-1185">Reference proteome</keyword>
<dbReference type="AlphaFoldDB" id="A0A2K3CSV0"/>
<evidence type="ECO:0000256" key="1">
    <source>
        <dbReference type="ARBA" id="ARBA00008954"/>
    </source>
</evidence>
<dbReference type="InterPro" id="IPR049704">
    <property type="entry name" value="Aminotrans_3_PPA_site"/>
</dbReference>
<dbReference type="KEGG" id="cre:CHLRE_16g650650v5"/>
<protein>
    <submittedName>
        <fullName evidence="3">Uncharacterized protein</fullName>
    </submittedName>
</protein>
<name>A0A2K3CSV0_CHLRE</name>
<dbReference type="Gramene" id="PNW71352">
    <property type="protein sequence ID" value="PNW71352"/>
    <property type="gene ID" value="CHLRE_16g650650v5"/>
</dbReference>
<dbReference type="Pfam" id="PF00202">
    <property type="entry name" value="Aminotran_3"/>
    <property type="match status" value="1"/>
</dbReference>
<dbReference type="ExpressionAtlas" id="A0A2K3CSV0">
    <property type="expression patterns" value="baseline and differential"/>
</dbReference>
<dbReference type="Gene3D" id="3.90.1150.10">
    <property type="entry name" value="Aspartate Aminotransferase, domain 1"/>
    <property type="match status" value="3"/>
</dbReference>
<dbReference type="InParanoid" id="A0A2K3CSV0"/>
<dbReference type="STRING" id="3055.A0A2K3CSV0"/>
<dbReference type="GO" id="GO:0008483">
    <property type="term" value="F:transaminase activity"/>
    <property type="evidence" value="ECO:0007669"/>
    <property type="project" value="InterPro"/>
</dbReference>
<dbReference type="PROSITE" id="PS00600">
    <property type="entry name" value="AA_TRANSFER_CLASS_3"/>
    <property type="match status" value="1"/>
</dbReference>
<gene>
    <name evidence="3" type="ORF">CHLRE_16g650650v5</name>
</gene>
<dbReference type="Gene3D" id="3.40.640.10">
    <property type="entry name" value="Type I PLP-dependent aspartate aminotransferase-like (Major domain)"/>
    <property type="match status" value="2"/>
</dbReference>
<dbReference type="SUPFAM" id="SSF53383">
    <property type="entry name" value="PLP-dependent transferases"/>
    <property type="match status" value="2"/>
</dbReference>
<comment type="similarity">
    <text evidence="1">Belongs to the class-III pyridoxal-phosphate-dependent aminotransferase family.</text>
</comment>
<reference evidence="3 4" key="1">
    <citation type="journal article" date="2007" name="Science">
        <title>The Chlamydomonas genome reveals the evolution of key animal and plant functions.</title>
        <authorList>
            <person name="Merchant S.S."/>
            <person name="Prochnik S.E."/>
            <person name="Vallon O."/>
            <person name="Harris E.H."/>
            <person name="Karpowicz S.J."/>
            <person name="Witman G.B."/>
            <person name="Terry A."/>
            <person name="Salamov A."/>
            <person name="Fritz-Laylin L.K."/>
            <person name="Marechal-Drouard L."/>
            <person name="Marshall W.F."/>
            <person name="Qu L.H."/>
            <person name="Nelson D.R."/>
            <person name="Sanderfoot A.A."/>
            <person name="Spalding M.H."/>
            <person name="Kapitonov V.V."/>
            <person name="Ren Q."/>
            <person name="Ferris P."/>
            <person name="Lindquist E."/>
            <person name="Shapiro H."/>
            <person name="Lucas S.M."/>
            <person name="Grimwood J."/>
            <person name="Schmutz J."/>
            <person name="Cardol P."/>
            <person name="Cerutti H."/>
            <person name="Chanfreau G."/>
            <person name="Chen C.L."/>
            <person name="Cognat V."/>
            <person name="Croft M.T."/>
            <person name="Dent R."/>
            <person name="Dutcher S."/>
            <person name="Fernandez E."/>
            <person name="Fukuzawa H."/>
            <person name="Gonzalez-Ballester D."/>
            <person name="Gonzalez-Halphen D."/>
            <person name="Hallmann A."/>
            <person name="Hanikenne M."/>
            <person name="Hippler M."/>
            <person name="Inwood W."/>
            <person name="Jabbari K."/>
            <person name="Kalanon M."/>
            <person name="Kuras R."/>
            <person name="Lefebvre P.A."/>
            <person name="Lemaire S.D."/>
            <person name="Lobanov A.V."/>
            <person name="Lohr M."/>
            <person name="Manuell A."/>
            <person name="Meier I."/>
            <person name="Mets L."/>
            <person name="Mittag M."/>
            <person name="Mittelmeier T."/>
            <person name="Moroney J.V."/>
            <person name="Moseley J."/>
            <person name="Napoli C."/>
            <person name="Nedelcu A.M."/>
            <person name="Niyogi K."/>
            <person name="Novoselov S.V."/>
            <person name="Paulsen I.T."/>
            <person name="Pazour G."/>
            <person name="Purton S."/>
            <person name="Ral J.P."/>
            <person name="Riano-Pachon D.M."/>
            <person name="Riekhof W."/>
            <person name="Rymarquis L."/>
            <person name="Schroda M."/>
            <person name="Stern D."/>
            <person name="Umen J."/>
            <person name="Willows R."/>
            <person name="Wilson N."/>
            <person name="Zimmer S.L."/>
            <person name="Allmer J."/>
            <person name="Balk J."/>
            <person name="Bisova K."/>
            <person name="Chen C.J."/>
            <person name="Elias M."/>
            <person name="Gendler K."/>
            <person name="Hauser C."/>
            <person name="Lamb M.R."/>
            <person name="Ledford H."/>
            <person name="Long J.C."/>
            <person name="Minagawa J."/>
            <person name="Page M.D."/>
            <person name="Pan J."/>
            <person name="Pootakham W."/>
            <person name="Roje S."/>
            <person name="Rose A."/>
            <person name="Stahlberg E."/>
            <person name="Terauchi A.M."/>
            <person name="Yang P."/>
            <person name="Ball S."/>
            <person name="Bowler C."/>
            <person name="Dieckmann C.L."/>
            <person name="Gladyshev V.N."/>
            <person name="Green P."/>
            <person name="Jorgensen R."/>
            <person name="Mayfield S."/>
            <person name="Mueller-Roeber B."/>
            <person name="Rajamani S."/>
            <person name="Sayre R.T."/>
            <person name="Brokstein P."/>
            <person name="Dubchak I."/>
            <person name="Goodstein D."/>
            <person name="Hornick L."/>
            <person name="Huang Y.W."/>
            <person name="Jhaveri J."/>
            <person name="Luo Y."/>
            <person name="Martinez D."/>
            <person name="Ngau W.C."/>
            <person name="Otillar B."/>
            <person name="Poliakov A."/>
            <person name="Porter A."/>
            <person name="Szajkowski L."/>
            <person name="Werner G."/>
            <person name="Zhou K."/>
            <person name="Grigoriev I.V."/>
            <person name="Rokhsar D.S."/>
            <person name="Grossman A.R."/>
        </authorList>
    </citation>
    <scope>NUCLEOTIDE SEQUENCE [LARGE SCALE GENOMIC DNA]</scope>
    <source>
        <strain evidence="4">CC-503</strain>
    </source>
</reference>
<dbReference type="InterPro" id="IPR015424">
    <property type="entry name" value="PyrdxlP-dep_Trfase"/>
</dbReference>
<dbReference type="GeneID" id="5723802"/>
<organism evidence="3 4">
    <name type="scientific">Chlamydomonas reinhardtii</name>
    <name type="common">Chlamydomonas smithii</name>
    <dbReference type="NCBI Taxonomy" id="3055"/>
    <lineage>
        <taxon>Eukaryota</taxon>
        <taxon>Viridiplantae</taxon>
        <taxon>Chlorophyta</taxon>
        <taxon>core chlorophytes</taxon>
        <taxon>Chlorophyceae</taxon>
        <taxon>CS clade</taxon>
        <taxon>Chlamydomonadales</taxon>
        <taxon>Chlamydomonadaceae</taxon>
        <taxon>Chlamydomonas</taxon>
    </lineage>
</organism>
<dbReference type="Proteomes" id="UP000006906">
    <property type="component" value="Chromosome 16"/>
</dbReference>
<dbReference type="InterPro" id="IPR015421">
    <property type="entry name" value="PyrdxlP-dep_Trfase_major"/>
</dbReference>
<dbReference type="PANTHER" id="PTHR45688:SF13">
    <property type="entry name" value="ALANINE--GLYOXYLATE AMINOTRANSFERASE 2-LIKE"/>
    <property type="match status" value="1"/>
</dbReference>
<dbReference type="OMA" id="NVSHLGH"/>
<dbReference type="GO" id="GO:0030170">
    <property type="term" value="F:pyridoxal phosphate binding"/>
    <property type="evidence" value="ECO:0007669"/>
    <property type="project" value="InterPro"/>
</dbReference>
<dbReference type="EMBL" id="CM008977">
    <property type="protein sequence ID" value="PNW71352.1"/>
    <property type="molecule type" value="Genomic_DNA"/>
</dbReference>
<evidence type="ECO:0000256" key="2">
    <source>
        <dbReference type="ARBA" id="ARBA00022898"/>
    </source>
</evidence>
<sequence length="647" mass="65320">MASTSATSTAATASTASIPASSCPPPDYDTALAVRRRHYGPNTSLSYERPIMFVRGAGAYLYDQEGVSYLDCVNNVSHLGHGHAEVAAAVSAQLHTLNTNSRYLHPQLPAYSRQLLHTLNNSTAAACASCGGGGCCGGGSSCGSGSSACGCSRSSSGGGCCAGSSTSSSSSRQGSGAAVAPAGAAAPTPAPVPAGYPASASAPFAATAAPAATAAAAAAAAPLEVLYLVCSGSEANDLALRVIAAARPGATHMAVMGGAYHGHLTSLIPLSPYKFWGRGGAGRPPHVHVVPCPDPYRGEHLDGRAAARAVLAAAARAGGRLGGFIAESVLSCGGQVVLPPGYLQGMYEVLRAEGVIVVADEVQCGFGRCGRAFWGFQTQGVMPDIVTMGKPIGNGYPLAALATTRALASAFSAGGMEYFNTYGGSTAAAAAAAAVLRVLQRDNLQAHAHRVGEYLMAALRRLAAPGSTASTASTASHASASHASASASPAAAAAAPLPGHAVEVLGDVRGMGLFIGIEIVRDRASKRHAPVTAKWLKERLRSRHALLSTDGPYDNVIKIKPPLAFGRRQADELVERMRQVLATELTAAVRSQLEAAEEAHWAAVGAPLMHTYRSNEKELGMAGVVGAEGAPGGGGGGAGVQQLVSRL</sequence>
<dbReference type="OrthoDB" id="10261433at2759"/>
<dbReference type="RefSeq" id="XP_042915433.1">
    <property type="nucleotide sequence ID" value="XM_043070790.1"/>
</dbReference>